<evidence type="ECO:0000313" key="1">
    <source>
        <dbReference type="EMBL" id="HEH30940.1"/>
    </source>
</evidence>
<accession>A0A7J2TA95</accession>
<dbReference type="EMBL" id="DSLL01000013">
    <property type="protein sequence ID" value="HEH30940.1"/>
    <property type="molecule type" value="Genomic_DNA"/>
</dbReference>
<protein>
    <submittedName>
        <fullName evidence="1">Uncharacterized protein</fullName>
    </submittedName>
</protein>
<name>A0A7J2TA95_9CREN</name>
<reference evidence="1" key="1">
    <citation type="journal article" date="2020" name="mSystems">
        <title>Genome- and Community-Level Interaction Insights into Carbon Utilization and Element Cycling Functions of Hydrothermarchaeota in Hydrothermal Sediment.</title>
        <authorList>
            <person name="Zhou Z."/>
            <person name="Liu Y."/>
            <person name="Xu W."/>
            <person name="Pan J."/>
            <person name="Luo Z.H."/>
            <person name="Li M."/>
        </authorList>
    </citation>
    <scope>NUCLEOTIDE SEQUENCE [LARGE SCALE GENOMIC DNA]</scope>
    <source>
        <strain evidence="1">SpSt-27</strain>
    </source>
</reference>
<organism evidence="1">
    <name type="scientific">Ignisphaera aggregans</name>
    <dbReference type="NCBI Taxonomy" id="334771"/>
    <lineage>
        <taxon>Archaea</taxon>
        <taxon>Thermoproteota</taxon>
        <taxon>Thermoprotei</taxon>
        <taxon>Desulfurococcales</taxon>
        <taxon>Desulfurococcaceae</taxon>
        <taxon>Ignisphaera</taxon>
    </lineage>
</organism>
<gene>
    <name evidence="1" type="ORF">ENP99_02350</name>
</gene>
<dbReference type="AlphaFoldDB" id="A0A7J2TA95"/>
<proteinExistence type="predicted"/>
<comment type="caution">
    <text evidence="1">The sequence shown here is derived from an EMBL/GenBank/DDBJ whole genome shotgun (WGS) entry which is preliminary data.</text>
</comment>
<sequence length="65" mass="7876">MIKCPFCNYEADVSEFKLLRDPWNFRFYTVKMLKCPKCHNVFNYYFGTTPRGKKSEFIIKVEPKK</sequence>